<dbReference type="PANTHER" id="PTHR21443:SF0">
    <property type="entry name" value="CONSERVED OLIGOMERIC GOLGI COMPLEX SUBUNIT 7"/>
    <property type="match status" value="1"/>
</dbReference>
<keyword evidence="7" id="KW-0472">Membrane</keyword>
<evidence type="ECO:0000256" key="6">
    <source>
        <dbReference type="ARBA" id="ARBA00023034"/>
    </source>
</evidence>
<evidence type="ECO:0000256" key="7">
    <source>
        <dbReference type="ARBA" id="ARBA00023136"/>
    </source>
</evidence>
<evidence type="ECO:0000256" key="3">
    <source>
        <dbReference type="ARBA" id="ARBA00020984"/>
    </source>
</evidence>
<keyword evidence="6" id="KW-0333">Golgi apparatus</keyword>
<dbReference type="GO" id="GO:0006886">
    <property type="term" value="P:intracellular protein transport"/>
    <property type="evidence" value="ECO:0007669"/>
    <property type="project" value="InterPro"/>
</dbReference>
<comment type="subcellular location">
    <subcellularLocation>
        <location evidence="1">Golgi apparatus membrane</location>
        <topology evidence="1">Peripheral membrane protein</topology>
    </subcellularLocation>
</comment>
<sequence length="767" mass="78936">MADALPEPSPTFSAPAWVNAALLPDASETPLDMRLSVLLTRLQLGAADADEHIRDATLSLARLAPPLARELSTLRQQAAAVRAELAALMLDAAALAAAASARVEGMGRTIDARRRLAAVGQTLAAAEEVAATLRGAEAACEARDDAAAAAHLRRLASSLGALGEEGEALFPGAAARVEELRAAVLRRLQPALVRAVTERDAEAMESHVRACDALGVPQTPRQVYVESRQGPLYERWSLARQQGERAAAVRGFCDFVVEHVRSEQARLEGVGRASLRERQLSAALAAHRGAHVAARAGARMEEMVLSLLPTRGGDGGAADGEAAAAGAEALASLEAVVRHAAARAAAVGELLGEHGAPPTHELLLAPFDAALERYPSVLGATLRPQLPAMPRGVAQLSPDSIQVVDAASEKLFQLLKPAVQRCLACCGPLAAPATVELVSTLFAAHVDALLSLVPPRPRLDAEAEPMPGAYLALLVTASSGGGDIARQALLLLRAAHGLRAELSSFERAFTAMLQAEASTALDSAGAPRSAAQRAAAASLRAHPPSLGAAYARMGEALHRCQEAALASLMAGVCRALREVSAGALQPTWARGAADGAAAALAFSPSPLAYITQVGEELLGLPQRLEPFVAGASLTLLSPRLRGGGGAAEGADEADGATEWLLAIGEATACLLLRQVERIGTLTPLGARQLAADASYLSNILSAGLGLPPSAPLAELEALLTAPPSELAAVLEGVQTLPARVARAIVSKRQGGVEGGGETSRAQPGQHE</sequence>
<accession>A0AB34IJI8</accession>
<dbReference type="GO" id="GO:0000139">
    <property type="term" value="C:Golgi membrane"/>
    <property type="evidence" value="ECO:0007669"/>
    <property type="project" value="UniProtKB-SubCell"/>
</dbReference>
<keyword evidence="5" id="KW-0653">Protein transport</keyword>
<keyword evidence="10" id="KW-1185">Reference proteome</keyword>
<dbReference type="AlphaFoldDB" id="A0AB34IJI8"/>
<gene>
    <name evidence="9" type="ORF">AB1Y20_013051</name>
</gene>
<proteinExistence type="inferred from homology"/>
<reference evidence="9 10" key="1">
    <citation type="journal article" date="2024" name="Science">
        <title>Giant polyketide synthase enzymes in the biosynthesis of giant marine polyether toxins.</title>
        <authorList>
            <person name="Fallon T.R."/>
            <person name="Shende V.V."/>
            <person name="Wierzbicki I.H."/>
            <person name="Pendleton A.L."/>
            <person name="Watervoot N.F."/>
            <person name="Auber R.P."/>
            <person name="Gonzalez D.J."/>
            <person name="Wisecaver J.H."/>
            <person name="Moore B.S."/>
        </authorList>
    </citation>
    <scope>NUCLEOTIDE SEQUENCE [LARGE SCALE GENOMIC DNA]</scope>
    <source>
        <strain evidence="9 10">12B1</strain>
    </source>
</reference>
<dbReference type="GO" id="GO:0017119">
    <property type="term" value="C:Golgi transport complex"/>
    <property type="evidence" value="ECO:0007669"/>
    <property type="project" value="InterPro"/>
</dbReference>
<protein>
    <recommendedName>
        <fullName evidence="3">Conserved oligomeric Golgi complex subunit 7</fullName>
    </recommendedName>
    <alternativeName>
        <fullName evidence="8">Component of oligomeric Golgi complex 7</fullName>
    </alternativeName>
</protein>
<evidence type="ECO:0000313" key="9">
    <source>
        <dbReference type="EMBL" id="KAL1500394.1"/>
    </source>
</evidence>
<evidence type="ECO:0000313" key="10">
    <source>
        <dbReference type="Proteomes" id="UP001515480"/>
    </source>
</evidence>
<dbReference type="GO" id="GO:0006890">
    <property type="term" value="P:retrograde vesicle-mediated transport, Golgi to endoplasmic reticulum"/>
    <property type="evidence" value="ECO:0007669"/>
    <property type="project" value="TreeGrafter"/>
</dbReference>
<comment type="caution">
    <text evidence="9">The sequence shown here is derived from an EMBL/GenBank/DDBJ whole genome shotgun (WGS) entry which is preliminary data.</text>
</comment>
<evidence type="ECO:0000256" key="4">
    <source>
        <dbReference type="ARBA" id="ARBA00022448"/>
    </source>
</evidence>
<evidence type="ECO:0000256" key="5">
    <source>
        <dbReference type="ARBA" id="ARBA00022927"/>
    </source>
</evidence>
<name>A0AB34IJI8_PRYPA</name>
<evidence type="ECO:0000256" key="8">
    <source>
        <dbReference type="ARBA" id="ARBA00031345"/>
    </source>
</evidence>
<dbReference type="GO" id="GO:0007030">
    <property type="term" value="P:Golgi organization"/>
    <property type="evidence" value="ECO:0007669"/>
    <property type="project" value="TreeGrafter"/>
</dbReference>
<dbReference type="InterPro" id="IPR019335">
    <property type="entry name" value="COG7"/>
</dbReference>
<dbReference type="Proteomes" id="UP001515480">
    <property type="component" value="Unassembled WGS sequence"/>
</dbReference>
<comment type="similarity">
    <text evidence="2">Belongs to the COG7 family.</text>
</comment>
<organism evidence="9 10">
    <name type="scientific">Prymnesium parvum</name>
    <name type="common">Toxic golden alga</name>
    <dbReference type="NCBI Taxonomy" id="97485"/>
    <lineage>
        <taxon>Eukaryota</taxon>
        <taxon>Haptista</taxon>
        <taxon>Haptophyta</taxon>
        <taxon>Prymnesiophyceae</taxon>
        <taxon>Prymnesiales</taxon>
        <taxon>Prymnesiaceae</taxon>
        <taxon>Prymnesium</taxon>
    </lineage>
</organism>
<keyword evidence="4" id="KW-0813">Transport</keyword>
<evidence type="ECO:0000256" key="1">
    <source>
        <dbReference type="ARBA" id="ARBA00004395"/>
    </source>
</evidence>
<dbReference type="Pfam" id="PF10191">
    <property type="entry name" value="COG7"/>
    <property type="match status" value="2"/>
</dbReference>
<evidence type="ECO:0000256" key="2">
    <source>
        <dbReference type="ARBA" id="ARBA00005831"/>
    </source>
</evidence>
<dbReference type="EMBL" id="JBGBPQ010000023">
    <property type="protein sequence ID" value="KAL1500394.1"/>
    <property type="molecule type" value="Genomic_DNA"/>
</dbReference>
<dbReference type="PANTHER" id="PTHR21443">
    <property type="entry name" value="CONSERVED OLIGOMERIC GOLGI COMPLEX COMPONENT 7"/>
    <property type="match status" value="1"/>
</dbReference>